<evidence type="ECO:0000256" key="9">
    <source>
        <dbReference type="ARBA" id="ARBA00023034"/>
    </source>
</evidence>
<dbReference type="InterPro" id="IPR002659">
    <property type="entry name" value="Glyco_trans_31"/>
</dbReference>
<dbReference type="EC" id="2.4.1.-" evidence="14"/>
<evidence type="ECO:0000256" key="10">
    <source>
        <dbReference type="ARBA" id="ARBA00023098"/>
    </source>
</evidence>
<dbReference type="FunFam" id="3.90.550.50:FF:000001">
    <property type="entry name" value="Hexosyltransferase"/>
    <property type="match status" value="1"/>
</dbReference>
<evidence type="ECO:0000256" key="7">
    <source>
        <dbReference type="ARBA" id="ARBA00022968"/>
    </source>
</evidence>
<evidence type="ECO:0000256" key="6">
    <source>
        <dbReference type="ARBA" id="ARBA00022692"/>
    </source>
</evidence>
<dbReference type="PANTHER" id="PTHR11214:SF265">
    <property type="entry name" value="BETA-1,3-GALACTOSYLTRANSFERASE 5"/>
    <property type="match status" value="1"/>
</dbReference>
<keyword evidence="9 14" id="KW-0333">Golgi apparatus</keyword>
<organism evidence="15 16">
    <name type="scientific">Acipenser oxyrinchus oxyrinchus</name>
    <dbReference type="NCBI Taxonomy" id="40147"/>
    <lineage>
        <taxon>Eukaryota</taxon>
        <taxon>Metazoa</taxon>
        <taxon>Chordata</taxon>
        <taxon>Craniata</taxon>
        <taxon>Vertebrata</taxon>
        <taxon>Euteleostomi</taxon>
        <taxon>Actinopterygii</taxon>
        <taxon>Chondrostei</taxon>
        <taxon>Acipenseriformes</taxon>
        <taxon>Acipenseridae</taxon>
        <taxon>Acipenser</taxon>
    </lineage>
</organism>
<evidence type="ECO:0000256" key="8">
    <source>
        <dbReference type="ARBA" id="ARBA00022989"/>
    </source>
</evidence>
<evidence type="ECO:0000256" key="4">
    <source>
        <dbReference type="ARBA" id="ARBA00022676"/>
    </source>
</evidence>
<evidence type="ECO:0000313" key="16">
    <source>
        <dbReference type="Proteomes" id="UP001230051"/>
    </source>
</evidence>
<keyword evidence="7 14" id="KW-0735">Signal-anchor</keyword>
<keyword evidence="11 14" id="KW-0472">Membrane</keyword>
<keyword evidence="12" id="KW-0325">Glycoprotein</keyword>
<comment type="pathway">
    <text evidence="2">Protein modification; protein glycosylation.</text>
</comment>
<evidence type="ECO:0000256" key="13">
    <source>
        <dbReference type="ARBA" id="ARBA00048834"/>
    </source>
</evidence>
<dbReference type="PANTHER" id="PTHR11214">
    <property type="entry name" value="BETA-1,3-N-ACETYLGLUCOSAMINYLTRANSFERASE"/>
    <property type="match status" value="1"/>
</dbReference>
<evidence type="ECO:0000256" key="5">
    <source>
        <dbReference type="ARBA" id="ARBA00022679"/>
    </source>
</evidence>
<evidence type="ECO:0000256" key="12">
    <source>
        <dbReference type="ARBA" id="ARBA00023180"/>
    </source>
</evidence>
<dbReference type="GO" id="GO:0000139">
    <property type="term" value="C:Golgi membrane"/>
    <property type="evidence" value="ECO:0007669"/>
    <property type="project" value="UniProtKB-SubCell"/>
</dbReference>
<dbReference type="EMBL" id="JAGXEW010000018">
    <property type="protein sequence ID" value="KAK1161581.1"/>
    <property type="molecule type" value="Genomic_DNA"/>
</dbReference>
<sequence>QLKAFTLLYQRRHCVLLGYLIFLSSLLFLCEVPLDPPNQYGSILNMSSPVTLSPWNHNCSSEPPFLVILVTSEPYSFIVRKAIRSTWAKNKVVAGKPVLIIFLLGSFPGSSIQQVELAAEDRVYGDVLQRDFVDSYYNLTLKTLMGLQWVAQACPGASYVFKTDSDVFVNIQRLLPLLLRRATHTHLYTGRVSLEGEPVRNPNSKYYVSKTEFPFDYYPPFCSGTGYILSMDLVWDILTVSPTVREIKLEDVFIGMCLNTLGVEPSYLSSVQVFYNYMVPFHPCPYRLLVTSHGLRPAQLHWAQEAVERVSRDRCFQEQLADLNVMGEI</sequence>
<keyword evidence="6 14" id="KW-0812">Transmembrane</keyword>
<evidence type="ECO:0000256" key="2">
    <source>
        <dbReference type="ARBA" id="ARBA00004922"/>
    </source>
</evidence>
<feature type="transmembrane region" description="Helical" evidence="14">
    <location>
        <begin position="12"/>
        <end position="29"/>
    </location>
</feature>
<evidence type="ECO:0000256" key="3">
    <source>
        <dbReference type="ARBA" id="ARBA00008661"/>
    </source>
</evidence>
<comment type="similarity">
    <text evidence="3 14">Belongs to the glycosyltransferase 31 family.</text>
</comment>
<dbReference type="GO" id="GO:0008499">
    <property type="term" value="F:N-acetyl-beta-D-glucosaminide beta-(1,3)-galactosyltransferase activity"/>
    <property type="evidence" value="ECO:0007669"/>
    <property type="project" value="TreeGrafter"/>
</dbReference>
<evidence type="ECO:0000256" key="1">
    <source>
        <dbReference type="ARBA" id="ARBA00004323"/>
    </source>
</evidence>
<comment type="caution">
    <text evidence="15">The sequence shown here is derived from an EMBL/GenBank/DDBJ whole genome shotgun (WGS) entry which is preliminary data.</text>
</comment>
<keyword evidence="10" id="KW-0443">Lipid metabolism</keyword>
<evidence type="ECO:0000313" key="15">
    <source>
        <dbReference type="EMBL" id="KAK1161581.1"/>
    </source>
</evidence>
<dbReference type="Gene3D" id="3.90.550.50">
    <property type="match status" value="1"/>
</dbReference>
<name>A0AAD8G1F2_ACIOX</name>
<keyword evidence="5" id="KW-0808">Transferase</keyword>
<gene>
    <name evidence="15" type="primary">B3GALT5</name>
    <name evidence="15" type="ORF">AOXY_G19177</name>
</gene>
<accession>A0AAD8G1F2</accession>
<dbReference type="GO" id="GO:0005783">
    <property type="term" value="C:endoplasmic reticulum"/>
    <property type="evidence" value="ECO:0007669"/>
    <property type="project" value="TreeGrafter"/>
</dbReference>
<evidence type="ECO:0000256" key="14">
    <source>
        <dbReference type="RuleBase" id="RU363063"/>
    </source>
</evidence>
<keyword evidence="8 14" id="KW-1133">Transmembrane helix</keyword>
<proteinExistence type="inferred from homology"/>
<comment type="subcellular location">
    <subcellularLocation>
        <location evidence="1 14">Golgi apparatus membrane</location>
        <topology evidence="1 14">Single-pass type II membrane protein</topology>
    </subcellularLocation>
</comment>
<dbReference type="Proteomes" id="UP001230051">
    <property type="component" value="Unassembled WGS sequence"/>
</dbReference>
<keyword evidence="4 14" id="KW-0328">Glycosyltransferase</keyword>
<dbReference type="GO" id="GO:0006629">
    <property type="term" value="P:lipid metabolic process"/>
    <property type="evidence" value="ECO:0007669"/>
    <property type="project" value="UniProtKB-KW"/>
</dbReference>
<feature type="non-terminal residue" evidence="15">
    <location>
        <position position="1"/>
    </location>
</feature>
<reference evidence="15" key="1">
    <citation type="submission" date="2022-02" db="EMBL/GenBank/DDBJ databases">
        <title>Atlantic sturgeon de novo genome assembly.</title>
        <authorList>
            <person name="Stock M."/>
            <person name="Klopp C."/>
            <person name="Guiguen Y."/>
            <person name="Cabau C."/>
            <person name="Parinello H."/>
            <person name="Santidrian Yebra-Pimentel E."/>
            <person name="Kuhl H."/>
            <person name="Dirks R.P."/>
            <person name="Guessner J."/>
            <person name="Wuertz S."/>
            <person name="Du K."/>
            <person name="Schartl M."/>
        </authorList>
    </citation>
    <scope>NUCLEOTIDE SEQUENCE</scope>
    <source>
        <strain evidence="15">STURGEONOMICS-FGT-2020</strain>
        <tissue evidence="15">Whole blood</tissue>
    </source>
</reference>
<dbReference type="GO" id="GO:0006493">
    <property type="term" value="P:protein O-linked glycosylation"/>
    <property type="evidence" value="ECO:0007669"/>
    <property type="project" value="TreeGrafter"/>
</dbReference>
<protein>
    <recommendedName>
        <fullName evidence="14">Hexosyltransferase</fullName>
        <ecNumber evidence="14">2.4.1.-</ecNumber>
    </recommendedName>
</protein>
<evidence type="ECO:0000256" key="11">
    <source>
        <dbReference type="ARBA" id="ARBA00023136"/>
    </source>
</evidence>
<dbReference type="AlphaFoldDB" id="A0AAD8G1F2"/>
<comment type="catalytic activity">
    <reaction evidence="13">
        <text>a globoside Gb4Cer (d18:1(4E)) + UDP-alpha-D-galactose = a globoside GalGb4Cer (d18:1(4E)) + UDP + H(+)</text>
        <dbReference type="Rhea" id="RHEA:41996"/>
        <dbReference type="ChEBI" id="CHEBI:15378"/>
        <dbReference type="ChEBI" id="CHEBI:18259"/>
        <dbReference type="ChEBI" id="CHEBI:58223"/>
        <dbReference type="ChEBI" id="CHEBI:62571"/>
        <dbReference type="ChEBI" id="CHEBI:66914"/>
    </reaction>
    <physiologicalReaction direction="left-to-right" evidence="13">
        <dbReference type="Rhea" id="RHEA:41997"/>
    </physiologicalReaction>
</comment>
<dbReference type="Pfam" id="PF01762">
    <property type="entry name" value="Galactosyl_T"/>
    <property type="match status" value="1"/>
</dbReference>
<keyword evidence="16" id="KW-1185">Reference proteome</keyword>